<evidence type="ECO:0008006" key="6">
    <source>
        <dbReference type="Google" id="ProtNLM"/>
    </source>
</evidence>
<organism evidence="2 4">
    <name type="scientific">Enterococcus moraviensis ATCC BAA-383</name>
    <dbReference type="NCBI Taxonomy" id="1158609"/>
    <lineage>
        <taxon>Bacteria</taxon>
        <taxon>Bacillati</taxon>
        <taxon>Bacillota</taxon>
        <taxon>Bacilli</taxon>
        <taxon>Lactobacillales</taxon>
        <taxon>Enterococcaceae</taxon>
        <taxon>Enterococcus</taxon>
    </lineage>
</organism>
<gene>
    <name evidence="3" type="ORF">I586_02679</name>
    <name evidence="2" type="ORF">UAY_03347</name>
</gene>
<name>R2SSZ4_9ENTE</name>
<dbReference type="EMBL" id="ASWB01000003">
    <property type="protein sequence ID" value="EOT66408.1"/>
    <property type="molecule type" value="Genomic_DNA"/>
</dbReference>
<reference evidence="3 5" key="2">
    <citation type="submission" date="2013-03" db="EMBL/GenBank/DDBJ databases">
        <title>The Genome Sequence of Enterococcus moraviensis BAA-383 (PacBio/Illumina hybrid assembly).</title>
        <authorList>
            <consortium name="The Broad Institute Genomics Platform"/>
            <consortium name="The Broad Institute Genome Sequencing Center for Infectious Disease"/>
            <person name="Earl A."/>
            <person name="Russ C."/>
            <person name="Gilmore M."/>
            <person name="Surin D."/>
            <person name="Walker B."/>
            <person name="Young S."/>
            <person name="Zeng Q."/>
            <person name="Gargeya S."/>
            <person name="Fitzgerald M."/>
            <person name="Haas B."/>
            <person name="Abouelleil A."/>
            <person name="Allen A.W."/>
            <person name="Alvarado L."/>
            <person name="Arachchi H.M."/>
            <person name="Berlin A.M."/>
            <person name="Chapman S.B."/>
            <person name="Gainer-Dewar J."/>
            <person name="Goldberg J."/>
            <person name="Griggs A."/>
            <person name="Gujja S."/>
            <person name="Hansen M."/>
            <person name="Howarth C."/>
            <person name="Imamovic A."/>
            <person name="Ireland A."/>
            <person name="Larimer J."/>
            <person name="McCowan C."/>
            <person name="Murphy C."/>
            <person name="Pearson M."/>
            <person name="Poon T.W."/>
            <person name="Priest M."/>
            <person name="Roberts A."/>
            <person name="Saif S."/>
            <person name="Shea T."/>
            <person name="Sisk P."/>
            <person name="Sykes S."/>
            <person name="Wortman J."/>
            <person name="Nusbaum C."/>
            <person name="Birren B."/>
        </authorList>
    </citation>
    <scope>NUCLEOTIDE SEQUENCE [LARGE SCALE GENOMIC DNA]</scope>
    <source>
        <strain evidence="3 5">ATCC BAA-383</strain>
    </source>
</reference>
<accession>R2SSZ4</accession>
<evidence type="ECO:0000313" key="5">
    <source>
        <dbReference type="Proteomes" id="UP000014157"/>
    </source>
</evidence>
<dbReference type="Proteomes" id="UP000014157">
    <property type="component" value="Unassembled WGS sequence"/>
</dbReference>
<sequence length="117" mass="13148">MSIIKRKTGVLGGSSKINIVINDSTIQKLKHNEEYTLTIKEPTTIQVKQFGFGSKKVVIKESDYVEITINPLIMILYPLAILLAILGPLLWLNAAGVLLCVFTLLYSSKNWFKLIIR</sequence>
<keyword evidence="1" id="KW-1133">Transmembrane helix</keyword>
<protein>
    <recommendedName>
        <fullName evidence="6">PEGA domain-containing protein</fullName>
    </recommendedName>
</protein>
<evidence type="ECO:0000313" key="3">
    <source>
        <dbReference type="EMBL" id="EOT66408.1"/>
    </source>
</evidence>
<dbReference type="eggNOG" id="ENOG5032ZHM">
    <property type="taxonomic scope" value="Bacteria"/>
</dbReference>
<dbReference type="AlphaFoldDB" id="R2SSZ4"/>
<keyword evidence="5" id="KW-1185">Reference proteome</keyword>
<proteinExistence type="predicted"/>
<dbReference type="EMBL" id="AJAS01000026">
    <property type="protein sequence ID" value="EOH95921.1"/>
    <property type="molecule type" value="Genomic_DNA"/>
</dbReference>
<comment type="caution">
    <text evidence="2">The sequence shown here is derived from an EMBL/GenBank/DDBJ whole genome shotgun (WGS) entry which is preliminary data.</text>
</comment>
<dbReference type="HOGENOM" id="CLU_157803_1_0_9"/>
<keyword evidence="1" id="KW-0472">Membrane</keyword>
<feature type="transmembrane region" description="Helical" evidence="1">
    <location>
        <begin position="90"/>
        <end position="107"/>
    </location>
</feature>
<feature type="transmembrane region" description="Helical" evidence="1">
    <location>
        <begin position="64"/>
        <end position="84"/>
    </location>
</feature>
<reference evidence="2 4" key="1">
    <citation type="submission" date="2013-02" db="EMBL/GenBank/DDBJ databases">
        <title>The Genome Sequence of Enterococcus moraviensis BAA-383.</title>
        <authorList>
            <consortium name="The Broad Institute Genome Sequencing Platform"/>
            <consortium name="The Broad Institute Genome Sequencing Center for Infectious Disease"/>
            <person name="Earl A.M."/>
            <person name="Gilmore M.S."/>
            <person name="Lebreton F."/>
            <person name="Walker B."/>
            <person name="Young S.K."/>
            <person name="Zeng Q."/>
            <person name="Gargeya S."/>
            <person name="Fitzgerald M."/>
            <person name="Haas B."/>
            <person name="Abouelleil A."/>
            <person name="Alvarado L."/>
            <person name="Arachchi H.M."/>
            <person name="Berlin A.M."/>
            <person name="Chapman S.B."/>
            <person name="Dewar J."/>
            <person name="Goldberg J."/>
            <person name="Griggs A."/>
            <person name="Gujja S."/>
            <person name="Hansen M."/>
            <person name="Howarth C."/>
            <person name="Imamovic A."/>
            <person name="Larimer J."/>
            <person name="McCowan C."/>
            <person name="Murphy C."/>
            <person name="Neiman D."/>
            <person name="Pearson M."/>
            <person name="Priest M."/>
            <person name="Roberts A."/>
            <person name="Saif S."/>
            <person name="Shea T."/>
            <person name="Sisk P."/>
            <person name="Sykes S."/>
            <person name="Wortman J."/>
            <person name="Nusbaum C."/>
            <person name="Birren B."/>
        </authorList>
    </citation>
    <scope>NUCLEOTIDE SEQUENCE [LARGE SCALE GENOMIC DNA]</scope>
    <source>
        <strain evidence="2 4">ATCC BAA-383</strain>
    </source>
</reference>
<dbReference type="RefSeq" id="WP_010766652.1">
    <property type="nucleotide sequence ID" value="NZ_ASWB01000003.1"/>
</dbReference>
<evidence type="ECO:0000256" key="1">
    <source>
        <dbReference type="SAM" id="Phobius"/>
    </source>
</evidence>
<evidence type="ECO:0000313" key="4">
    <source>
        <dbReference type="Proteomes" id="UP000013781"/>
    </source>
</evidence>
<evidence type="ECO:0000313" key="2">
    <source>
        <dbReference type="EMBL" id="EOH95921.1"/>
    </source>
</evidence>
<dbReference type="Proteomes" id="UP000013781">
    <property type="component" value="Unassembled WGS sequence"/>
</dbReference>
<dbReference type="PATRIC" id="fig|1158609.3.peg.3271"/>
<keyword evidence="1" id="KW-0812">Transmembrane</keyword>